<evidence type="ECO:0000313" key="1">
    <source>
        <dbReference type="EMBL" id="OGY43011.1"/>
    </source>
</evidence>
<evidence type="ECO:0000313" key="2">
    <source>
        <dbReference type="Proteomes" id="UP000176260"/>
    </source>
</evidence>
<name>A0A1G1XSQ7_9BACT</name>
<sequence length="64" mass="6957">MATWSEAKEAERLVQQAADKHGEGTYHVKTSSGTSFVGHASCINGCMGQLTGFVHKVDYVKENK</sequence>
<protein>
    <submittedName>
        <fullName evidence="1">Uncharacterized protein</fullName>
    </submittedName>
</protein>
<gene>
    <name evidence="1" type="ORF">A2Y67_03425</name>
</gene>
<proteinExistence type="predicted"/>
<dbReference type="Proteomes" id="UP000176260">
    <property type="component" value="Unassembled WGS sequence"/>
</dbReference>
<comment type="caution">
    <text evidence="1">The sequence shown here is derived from an EMBL/GenBank/DDBJ whole genome shotgun (WGS) entry which is preliminary data.</text>
</comment>
<dbReference type="EMBL" id="MHIA01000002">
    <property type="protein sequence ID" value="OGY43011.1"/>
    <property type="molecule type" value="Genomic_DNA"/>
</dbReference>
<accession>A0A1G1XSQ7</accession>
<reference evidence="1 2" key="1">
    <citation type="journal article" date="2016" name="Nat. Commun.">
        <title>Thousands of microbial genomes shed light on interconnected biogeochemical processes in an aquifer system.</title>
        <authorList>
            <person name="Anantharaman K."/>
            <person name="Brown C.T."/>
            <person name="Hug L.A."/>
            <person name="Sharon I."/>
            <person name="Castelle C.J."/>
            <person name="Probst A.J."/>
            <person name="Thomas B.C."/>
            <person name="Singh A."/>
            <person name="Wilkins M.J."/>
            <person name="Karaoz U."/>
            <person name="Brodie E.L."/>
            <person name="Williams K.H."/>
            <person name="Hubbard S.S."/>
            <person name="Banfield J.F."/>
        </authorList>
    </citation>
    <scope>NUCLEOTIDE SEQUENCE [LARGE SCALE GENOMIC DNA]</scope>
</reference>
<dbReference type="AlphaFoldDB" id="A0A1G1XSQ7"/>
<organism evidence="1 2">
    <name type="scientific">Candidatus Buchananbacteria bacterium RBG_13_39_9</name>
    <dbReference type="NCBI Taxonomy" id="1797531"/>
    <lineage>
        <taxon>Bacteria</taxon>
        <taxon>Candidatus Buchananiibacteriota</taxon>
    </lineage>
</organism>